<evidence type="ECO:0000256" key="2">
    <source>
        <dbReference type="ARBA" id="ARBA00022475"/>
    </source>
</evidence>
<dbReference type="RefSeq" id="WP_185257799.1">
    <property type="nucleotide sequence ID" value="NZ_AP023368.1"/>
</dbReference>
<name>A0A7I8DFR5_9FIRM</name>
<dbReference type="InterPro" id="IPR002797">
    <property type="entry name" value="Polysacc_synth"/>
</dbReference>
<dbReference type="InterPro" id="IPR050833">
    <property type="entry name" value="Poly_Biosynth_Transport"/>
</dbReference>
<reference evidence="7 8" key="1">
    <citation type="submission" date="2020-08" db="EMBL/GenBank/DDBJ databases">
        <title>Draft genome sequencing of an Anaerocolumna strain isolated from anoxic soil subjected to BSD treatment.</title>
        <authorList>
            <person name="Uek A."/>
            <person name="Tonouchi A."/>
        </authorList>
    </citation>
    <scope>NUCLEOTIDE SEQUENCE [LARGE SCALE GENOMIC DNA]</scope>
    <source>
        <strain evidence="7 8">CTTW</strain>
    </source>
</reference>
<gene>
    <name evidence="7" type="ORF">bsdcttw_04040</name>
</gene>
<keyword evidence="2" id="KW-1003">Cell membrane</keyword>
<feature type="transmembrane region" description="Helical" evidence="6">
    <location>
        <begin position="151"/>
        <end position="168"/>
    </location>
</feature>
<dbReference type="AlphaFoldDB" id="A0A7I8DFR5"/>
<evidence type="ECO:0000256" key="6">
    <source>
        <dbReference type="SAM" id="Phobius"/>
    </source>
</evidence>
<sequence>MNKDIKIKSVKYNFAMNIILKMSSFIFPLITLPYITRTLGAVGNGKIAFASSVITYFSMFAQLGIPTYGIRVCAKCRDDKAELTKTVQELLVINGVAVILSYLALGFSIIGILKFQENSTLMLINSVSILLNAIGMEWLYQAIEQYQYITIRNLVFKIISIVLMFWLIHKPEDYIKYAILIVISAGGSYILNLINCRNFLEHRLYIGKYKFRKHLKPIFTFFALSVSISIYTSMDTVMLGFFSGDEQVAFYALSTKIKMVLATTISALGPVLLPRIVYCINNGQREKFKSYIEKSLHFVTLIAIPVTIYFVVMAPTVVDILGGEAYISATLCMQIITITIIPLGIGNVACSQILTPMGKEKYTMYSTVCGAIINFALNIVLIPRFGAAGAAIATVFAEAIIACIQIYYVRSEVRTIILHLPYMKFLTANATGIVCLILFTKYVSIGNSLVEMVVTCCLFFGIYMTVMITLGDELLQKYIIQLFYKK</sequence>
<protein>
    <submittedName>
        <fullName evidence="7">Heteropolysaccharide repeat-containing protein</fullName>
    </submittedName>
</protein>
<keyword evidence="8" id="KW-1185">Reference proteome</keyword>
<feature type="transmembrane region" description="Helical" evidence="6">
    <location>
        <begin position="215"/>
        <end position="242"/>
    </location>
</feature>
<proteinExistence type="predicted"/>
<evidence type="ECO:0000313" key="8">
    <source>
        <dbReference type="Proteomes" id="UP000515703"/>
    </source>
</evidence>
<feature type="transmembrane region" description="Helical" evidence="6">
    <location>
        <begin position="421"/>
        <end position="443"/>
    </location>
</feature>
<feature type="transmembrane region" description="Helical" evidence="6">
    <location>
        <begin position="12"/>
        <end position="35"/>
    </location>
</feature>
<keyword evidence="4 6" id="KW-1133">Transmembrane helix</keyword>
<evidence type="ECO:0000256" key="4">
    <source>
        <dbReference type="ARBA" id="ARBA00022989"/>
    </source>
</evidence>
<feature type="transmembrane region" description="Helical" evidence="6">
    <location>
        <begin position="295"/>
        <end position="314"/>
    </location>
</feature>
<dbReference type="PANTHER" id="PTHR30250">
    <property type="entry name" value="PST FAMILY PREDICTED COLANIC ACID TRANSPORTER"/>
    <property type="match status" value="1"/>
</dbReference>
<evidence type="ECO:0000256" key="3">
    <source>
        <dbReference type="ARBA" id="ARBA00022692"/>
    </source>
</evidence>
<evidence type="ECO:0000313" key="7">
    <source>
        <dbReference type="EMBL" id="BCJ97363.1"/>
    </source>
</evidence>
<dbReference type="EMBL" id="AP023368">
    <property type="protein sequence ID" value="BCJ97363.1"/>
    <property type="molecule type" value="Genomic_DNA"/>
</dbReference>
<feature type="transmembrane region" description="Helical" evidence="6">
    <location>
        <begin position="362"/>
        <end position="382"/>
    </location>
</feature>
<feature type="transmembrane region" description="Helical" evidence="6">
    <location>
        <begin position="388"/>
        <end position="409"/>
    </location>
</feature>
<feature type="transmembrane region" description="Helical" evidence="6">
    <location>
        <begin position="174"/>
        <end position="194"/>
    </location>
</feature>
<feature type="transmembrane region" description="Helical" evidence="6">
    <location>
        <begin position="91"/>
        <end position="113"/>
    </location>
</feature>
<feature type="transmembrane region" description="Helical" evidence="6">
    <location>
        <begin position="47"/>
        <end position="70"/>
    </location>
</feature>
<feature type="transmembrane region" description="Helical" evidence="6">
    <location>
        <begin position="119"/>
        <end position="139"/>
    </location>
</feature>
<feature type="transmembrane region" description="Helical" evidence="6">
    <location>
        <begin position="449"/>
        <end position="470"/>
    </location>
</feature>
<dbReference type="CDD" id="cd13128">
    <property type="entry name" value="MATE_Wzx_like"/>
    <property type="match status" value="1"/>
</dbReference>
<organism evidence="7 8">
    <name type="scientific">Anaerocolumna chitinilytica</name>
    <dbReference type="NCBI Taxonomy" id="1727145"/>
    <lineage>
        <taxon>Bacteria</taxon>
        <taxon>Bacillati</taxon>
        <taxon>Bacillota</taxon>
        <taxon>Clostridia</taxon>
        <taxon>Lachnospirales</taxon>
        <taxon>Lachnospiraceae</taxon>
        <taxon>Anaerocolumna</taxon>
    </lineage>
</organism>
<reference evidence="7 8" key="2">
    <citation type="submission" date="2020-08" db="EMBL/GenBank/DDBJ databases">
        <authorList>
            <person name="Ueki A."/>
            <person name="Tonouchi A."/>
        </authorList>
    </citation>
    <scope>NUCLEOTIDE SEQUENCE [LARGE SCALE GENOMIC DNA]</scope>
    <source>
        <strain evidence="7 8">CTTW</strain>
    </source>
</reference>
<dbReference type="Proteomes" id="UP000515703">
    <property type="component" value="Chromosome"/>
</dbReference>
<dbReference type="KEGG" id="acht:bsdcttw_04040"/>
<evidence type="ECO:0000256" key="1">
    <source>
        <dbReference type="ARBA" id="ARBA00004651"/>
    </source>
</evidence>
<keyword evidence="5 6" id="KW-0472">Membrane</keyword>
<accession>A0A7I8DFR5</accession>
<comment type="subcellular location">
    <subcellularLocation>
        <location evidence="1">Cell membrane</location>
        <topology evidence="1">Multi-pass membrane protein</topology>
    </subcellularLocation>
</comment>
<feature type="transmembrane region" description="Helical" evidence="6">
    <location>
        <begin position="326"/>
        <end position="350"/>
    </location>
</feature>
<keyword evidence="3 6" id="KW-0812">Transmembrane</keyword>
<dbReference type="Pfam" id="PF01943">
    <property type="entry name" value="Polysacc_synt"/>
    <property type="match status" value="1"/>
</dbReference>
<dbReference type="GO" id="GO:0005886">
    <property type="term" value="C:plasma membrane"/>
    <property type="evidence" value="ECO:0007669"/>
    <property type="project" value="UniProtKB-SubCell"/>
</dbReference>
<feature type="transmembrane region" description="Helical" evidence="6">
    <location>
        <begin position="248"/>
        <end position="274"/>
    </location>
</feature>
<evidence type="ECO:0000256" key="5">
    <source>
        <dbReference type="ARBA" id="ARBA00023136"/>
    </source>
</evidence>
<dbReference type="PANTHER" id="PTHR30250:SF11">
    <property type="entry name" value="O-ANTIGEN TRANSPORTER-RELATED"/>
    <property type="match status" value="1"/>
</dbReference>